<dbReference type="EMBL" id="BLJE01000003">
    <property type="protein sequence ID" value="GFE65863.1"/>
    <property type="molecule type" value="Genomic_DNA"/>
</dbReference>
<reference evidence="1 2" key="1">
    <citation type="submission" date="2019-12" db="EMBL/GenBank/DDBJ databases">
        <title>Litoreibacter badius sp. nov., a novel bacteriochlorophyll a-containing bacterium in the genus Litoreibacter.</title>
        <authorList>
            <person name="Kanamuro M."/>
            <person name="Takabe Y."/>
            <person name="Mori K."/>
            <person name="Takaichi S."/>
            <person name="Hanada S."/>
        </authorList>
    </citation>
    <scope>NUCLEOTIDE SEQUENCE [LARGE SCALE GENOMIC DNA]</scope>
    <source>
        <strain evidence="1 2">K6</strain>
    </source>
</reference>
<comment type="caution">
    <text evidence="1">The sequence shown here is derived from an EMBL/GenBank/DDBJ whole genome shotgun (WGS) entry which is preliminary data.</text>
</comment>
<evidence type="ECO:0000313" key="1">
    <source>
        <dbReference type="EMBL" id="GFE65863.1"/>
    </source>
</evidence>
<protein>
    <submittedName>
        <fullName evidence="1">Uncharacterized protein</fullName>
    </submittedName>
</protein>
<keyword evidence="2" id="KW-1185">Reference proteome</keyword>
<dbReference type="Proteomes" id="UP000436822">
    <property type="component" value="Unassembled WGS sequence"/>
</dbReference>
<dbReference type="AlphaFoldDB" id="A0A6N6JHM7"/>
<proteinExistence type="predicted"/>
<gene>
    <name evidence="1" type="ORF">KIN_29370</name>
</gene>
<accession>A0A6N6JHM7</accession>
<name>A0A6N6JHM7_9RHOB</name>
<organism evidence="1 2">
    <name type="scientific">Litoreibacter roseus</name>
    <dbReference type="NCBI Taxonomy" id="2601869"/>
    <lineage>
        <taxon>Bacteria</taxon>
        <taxon>Pseudomonadati</taxon>
        <taxon>Pseudomonadota</taxon>
        <taxon>Alphaproteobacteria</taxon>
        <taxon>Rhodobacterales</taxon>
        <taxon>Roseobacteraceae</taxon>
        <taxon>Litoreibacter</taxon>
    </lineage>
</organism>
<sequence>MRGKAVWFNLEIAQFRTPVMACRSVSGPASRWRHAKLTQSPRSPGPNRRFKAAWIDAGHVDKTDFGATFALKLFE</sequence>
<evidence type="ECO:0000313" key="2">
    <source>
        <dbReference type="Proteomes" id="UP000436822"/>
    </source>
</evidence>